<dbReference type="Pfam" id="PF00076">
    <property type="entry name" value="RRM_1"/>
    <property type="match status" value="1"/>
</dbReference>
<comment type="subcellular location">
    <subcellularLocation>
        <location evidence="3">Cytoplasm</location>
        <location evidence="3">Perinuclear region</location>
    </subcellularLocation>
    <subcellularLocation>
        <location evidence="1">Membrane</location>
        <topology evidence="1">Multi-pass membrane protein</topology>
    </subcellularLocation>
    <subcellularLocation>
        <location evidence="2">Nucleus membrane</location>
        <topology evidence="2">Peripheral membrane protein</topology>
        <orientation evidence="2">Cytoplasmic side</orientation>
    </subcellularLocation>
</comment>
<dbReference type="InterPro" id="IPR035075">
    <property type="entry name" value="PRMT5"/>
</dbReference>
<keyword evidence="10 17" id="KW-0472">Membrane</keyword>
<evidence type="ECO:0000256" key="9">
    <source>
        <dbReference type="ARBA" id="ARBA00023125"/>
    </source>
</evidence>
<dbReference type="PRINTS" id="PR00339">
    <property type="entry name" value="PCNACYCLIN"/>
</dbReference>
<feature type="region of interest" description="Disordered" evidence="16">
    <location>
        <begin position="673"/>
        <end position="693"/>
    </location>
</feature>
<feature type="compositionally biased region" description="Basic and acidic residues" evidence="16">
    <location>
        <begin position="889"/>
        <end position="916"/>
    </location>
</feature>
<dbReference type="GO" id="GO:0005829">
    <property type="term" value="C:cytosol"/>
    <property type="evidence" value="ECO:0007669"/>
    <property type="project" value="TreeGrafter"/>
</dbReference>
<dbReference type="InterPro" id="IPR007716">
    <property type="entry name" value="NPL4_Zn-bd_put"/>
</dbReference>
<feature type="transmembrane region" description="Helical" evidence="17">
    <location>
        <begin position="96"/>
        <end position="124"/>
    </location>
</feature>
<dbReference type="Gene3D" id="3.10.150.10">
    <property type="entry name" value="DNA Polymerase III, subunit A, domain 2"/>
    <property type="match status" value="3"/>
</dbReference>
<dbReference type="CDD" id="cd12446">
    <property type="entry name" value="RRM_RBM25"/>
    <property type="match status" value="1"/>
</dbReference>
<dbReference type="InterPro" id="IPR007717">
    <property type="entry name" value="NPL4_C"/>
</dbReference>
<feature type="compositionally biased region" description="Acidic residues" evidence="16">
    <location>
        <begin position="550"/>
        <end position="578"/>
    </location>
</feature>
<dbReference type="PANTHER" id="PTHR10738">
    <property type="entry name" value="PROTEIN ARGININE N-METHYLTRANSFERASE 5"/>
    <property type="match status" value="1"/>
</dbReference>
<dbReference type="HAMAP" id="MF_00317">
    <property type="entry name" value="DNApol_clamp_arch"/>
    <property type="match status" value="1"/>
</dbReference>
<dbReference type="GO" id="GO:0003723">
    <property type="term" value="F:RNA binding"/>
    <property type="evidence" value="ECO:0007669"/>
    <property type="project" value="UniProtKB-UniRule"/>
</dbReference>
<feature type="domain" description="RRM" evidence="19">
    <location>
        <begin position="704"/>
        <end position="788"/>
    </location>
</feature>
<feature type="region of interest" description="Disordered" evidence="16">
    <location>
        <begin position="540"/>
        <end position="601"/>
    </location>
</feature>
<name>A0A4V4N5J6_9BASI</name>
<dbReference type="SMART" id="SM00360">
    <property type="entry name" value="RRM"/>
    <property type="match status" value="1"/>
</dbReference>
<keyword evidence="14" id="KW-0539">Nucleus</keyword>
<dbReference type="GO" id="GO:0006260">
    <property type="term" value="P:DNA replication"/>
    <property type="evidence" value="ECO:0007669"/>
    <property type="project" value="UniProtKB-KW"/>
</dbReference>
<dbReference type="InterPro" id="IPR000504">
    <property type="entry name" value="RRM_dom"/>
</dbReference>
<dbReference type="Pfam" id="PF11543">
    <property type="entry name" value="UN_NPL4"/>
    <property type="match status" value="1"/>
</dbReference>
<dbReference type="GO" id="GO:0003677">
    <property type="term" value="F:DNA binding"/>
    <property type="evidence" value="ECO:0007669"/>
    <property type="project" value="UniProtKB-KW"/>
</dbReference>
<evidence type="ECO:0000259" key="21">
    <source>
        <dbReference type="PROSITE" id="PS51382"/>
    </source>
</evidence>
<sequence length="2797" mass="314110">MMVTMLYTAWGGFKTSLITDTIQATLFILLVIICTIAIGVTVEIDTSMIQQRSELLRGSQLGWQLLYILPVAIVFNNYFLSSYWQRCYAAKTQKDLTIGCTLAAILIFCLTFLVGFSGLIAAWADVYPGPDSVNEESSSTVLFLLINKYCPPWISALMLVLSVALSCAAYDTLQTALVATVSNDVFRNKINIWWIRLILVVNAAVIAPVATNKVNDVLILYLIADLVSAAVMPAMLLGFTDKLYFLNGWDVTIGGLGVFLFGLVYYDGDAKSAAALLIINEGLYPSENSFECLGTFIAAPVGSILWTIAAFGVRVLYTYIRSRTTGSPFTVFEKTKPLDPYVVAGNEQMLRPSLGEREAEKARMSEAGTLKKVLDAVRDLISDANWECNEDGISLQAMDNSHVALVTVHLSQDAFEPYRCDRNMPLGINLGSLTKVIKCAKDNDLVTLKADDSGESLGLTFESSNTDRIGEYSIKLLDIDQEHLGIPVTQYDSVISMPSSEFQRICRDLSQLGESIRIDASKEGIRFSVEGDVGKASVLLKQSSGASIEREEESEEEEEEEEEEEDVKPNVDEDEEEGDVKPKDKKRKSSKGGNKTKKVKKAKKDVVEDGVSISLQQQVSLTFSLKYLNNFTRSTPLSNRVTLSLSKDIPLLLEYEFAAGHIKYFLAPKIGDEDAEPSPGQPRQSAPSFKAASEPELIPGSEKLTVFIGSISAGVSDEWLERLLNAAGNLVTLKRVRGPTGKPQAFGFATFAEPDSVLRAIKTLNGISVPPGERGQPRKNLLVKADEKTRAFLDDYEKTLLKTDDEEMEEHRAEELIAKILDHMSDPTLHAKGPNLTGSVPIADDTPAHLRDLPPEEIPEEHRQETLNMIEMFRSGAMVNPAVKSKQIQRLEREQRDRERLEREQVERERERDQQTHMRKWGSRSSFGGNDPQSYNKPMGFVRSSSGQQQPEPESMPVTFEQAMNLVEQDERAENDRLARRLRDRELAFRDRERKFEGKERARLNEYDRDLARERANDSSDTSARESALHKLLAVDDDKLAEKGELFYDNRRRWRNARSQARRKEEAADEADRVAEINESEKVKRDTEAFLQQQAIEMENFAKEQKKKGVLMDDSMPIKLSAAAAQHPKPTSEQVESSKPVLHKSAFNDEEVDENGMPMQKRKLVKLDYSGIVPDQDELTPEQREAARRVRLREIANGVSLDYVQLSKIDINWDAITDVVISKKLIPIAESLMKEYFGEADEEMLEVTLLNKNPSILDHVNQSFEYDYDAITLPFTKSSWKDRWQRYCVANEEDVKKGRARASYIAGQSENVVQDRQIAKEAEIWRLTRVYERKEVNVSKLDECESIIAFASDWLELDSPDEGIRFDSEIALKQEVAYASYLSIHTLILPPPRNRKFISDYARSVMAALDSSTYLQISVMIPVSDPTERASEDKIDPSSTWEVWDGIRTLCDYSPRLGVALDLTQPLPPPSAIKRWASEPTRQIIIPANVFVGNAKGYPVLSKPCQEFIKDQIKTLPMIILTHTYDKIHSSGGSKAYVQYLRFMEKLSNDRATSVEQFASGYMDWLQAPLQPLLDNLDSTTYEIFEKDPVKYQKYEQATYLALLDKEPNSLTRIAVVGAGRGPLVQGAINAVDAAGDGRKIHIMAIEKNPNACVTLQSRLDEWNDSKSATVELVYGDMRIIELEDERKNDILISELLGSFGDNELSPECLDGAMRLLKPYGVSIPSYYTSYIAPLSSSKLYNEVMHMGEAKSAEMPYVVMFQAVNILSGMNEEAELKPIQQYSTEWQEKSIEYKHLKKLLTDVVEELNTIGLNKAKLLDLLLSRSEDTHIEYVLNGPLNQPQPQLIVQFNDDNSKREWLSLFNLQNNSSGLSEVSASTSNKDMEKQQSDAVEEIYTEGTDPNNKEIHINLNADAKFLGALTAAFDKLEALQLVEKKKFAKQVETLCNAITGVTGPGAVSHSAFSLHRKKTNDLYAWREIFTLWVESAIYEGITESNRGERDVESAEKRLNAFAAEVVKRGLGDSRTMKSKQSRDALDQFLELNMALLDIKKFYTANLEAARKILKKHMKMTALPTDAFYSFAGVEGSALQTATSSQNSNFGWTFYTISLPRVLLSRLTETLIPIIPSIDDYNCLICQEIAFKPIRLRQVIVRIRSADGTFRFDLKADDTIELLKDNIVDKAPSLDKDTLALSNEPRGGETLLSSLSGRKLSDLGIKHGDLLFASSAKKDEETVEQSQPQIQQTSNIPARPWQLARDHAIDQYWSKQSGRIPRPTSSSKEGNLNTLPIEPYDKEYQAQNNIKHLSFHAYLRKLKDNNPPTSSVAQLPPLEELDYKYKQWVPNAITLQVQEYRMVDHVEFASSGLVEGLLNFWRASGLQRFGILLGKYAPYDAVPMGIKAVVESVHEIPQEGEVDGLTLGLPWEDQERIVDLAKSAGLEVLGMIYSDLSQPPEAQSPLCKRHKDSFFLSSLELCFSGHMQNAHKLSSTQSKSGQFNSRFITCVLSGTAEGGIDISAYQISDQGMALVDADIIEPSVEPSTLRLKESKPGKYIPDVFYRFKNEYNIEVKKNARPCFPVEYLLVNVTHGFPNQSNPTFKRNNFPIENRQGYQDQSVNKMVGLFLPVVSDSKGLGFDNSEDLDLGATSIEKKETLYDTLNDWHLCAFLEPSGMFSRDEAKLALRIGINREEKDLNNFIRSPSWLNLMAIAREQASAQAASSNAQFDAEDIPHDVLAASEQTARQEREQREQEQRDVDVSPEDREAIENLCAFGGFDFEQAKQCYLACEKNTEMAANLLFESM</sequence>
<dbReference type="InterPro" id="IPR037518">
    <property type="entry name" value="MPN"/>
</dbReference>
<dbReference type="InterPro" id="IPR000730">
    <property type="entry name" value="Pr_cel_nuc_antig"/>
</dbReference>
<feature type="region of interest" description="Disordered" evidence="16">
    <location>
        <begin position="881"/>
        <end position="956"/>
    </location>
</feature>
<dbReference type="GO" id="GO:0006355">
    <property type="term" value="P:regulation of DNA-templated transcription"/>
    <property type="evidence" value="ECO:0007669"/>
    <property type="project" value="TreeGrafter"/>
</dbReference>
<dbReference type="PROSITE" id="PS51382">
    <property type="entry name" value="SPX"/>
    <property type="match status" value="1"/>
</dbReference>
<dbReference type="FunFam" id="3.10.150.10:FF:000008">
    <property type="entry name" value="Proliferating cell nuclear antigen"/>
    <property type="match status" value="1"/>
</dbReference>
<dbReference type="CDD" id="cd14281">
    <property type="entry name" value="UBA2_Rad23_like"/>
    <property type="match status" value="1"/>
</dbReference>
<feature type="domain" description="MPN" evidence="20">
    <location>
        <begin position="2356"/>
        <end position="2521"/>
    </location>
</feature>
<dbReference type="Pfam" id="PF05020">
    <property type="entry name" value="zf-NPL4"/>
    <property type="match status" value="1"/>
</dbReference>
<feature type="transmembrane region" description="Helical" evidence="17">
    <location>
        <begin position="153"/>
        <end position="173"/>
    </location>
</feature>
<dbReference type="Pfam" id="PF00705">
    <property type="entry name" value="PCNA_N"/>
    <property type="match status" value="1"/>
</dbReference>
<dbReference type="GO" id="GO:0032259">
    <property type="term" value="P:methylation"/>
    <property type="evidence" value="ECO:0007669"/>
    <property type="project" value="UniProtKB-KW"/>
</dbReference>
<keyword evidence="9 15" id="KW-0238">DNA-binding</keyword>
<dbReference type="Proteomes" id="UP000305647">
    <property type="component" value="Unassembled WGS sequence"/>
</dbReference>
<dbReference type="InterPro" id="IPR022648">
    <property type="entry name" value="Pr_cel_nuc_antig_N"/>
</dbReference>
<dbReference type="PROSITE" id="PS01251">
    <property type="entry name" value="PCNA_1"/>
    <property type="match status" value="1"/>
</dbReference>
<feature type="transmembrane region" description="Helical" evidence="17">
    <location>
        <begin position="193"/>
        <end position="211"/>
    </location>
</feature>
<dbReference type="InterPro" id="IPR046938">
    <property type="entry name" value="DNA_clamp_sf"/>
</dbReference>
<dbReference type="Gene3D" id="3.20.20.150">
    <property type="entry name" value="Divalent-metal-dependent TIM barrel enzymes"/>
    <property type="match status" value="1"/>
</dbReference>
<evidence type="ECO:0000256" key="1">
    <source>
        <dbReference type="ARBA" id="ARBA00004141"/>
    </source>
</evidence>
<dbReference type="GO" id="GO:0030337">
    <property type="term" value="F:DNA polymerase processivity factor activity"/>
    <property type="evidence" value="ECO:0007669"/>
    <property type="project" value="InterPro"/>
</dbReference>
<feature type="compositionally biased region" description="Basic and acidic residues" evidence="16">
    <location>
        <begin position="2737"/>
        <end position="2755"/>
    </location>
</feature>
<dbReference type="InterPro" id="IPR001734">
    <property type="entry name" value="Na/solute_symporter"/>
</dbReference>
<dbReference type="Gene3D" id="2.70.160.11">
    <property type="entry name" value="Hnrnp arginine n-methyltransferase1"/>
    <property type="match status" value="1"/>
</dbReference>
<evidence type="ECO:0000256" key="2">
    <source>
        <dbReference type="ARBA" id="ARBA00004335"/>
    </source>
</evidence>
<dbReference type="SUPFAM" id="SSF55979">
    <property type="entry name" value="DNA clamp"/>
    <property type="match status" value="2"/>
</dbReference>
<dbReference type="InterPro" id="IPR035979">
    <property type="entry name" value="RBD_domain_sf"/>
</dbReference>
<evidence type="ECO:0000259" key="18">
    <source>
        <dbReference type="PROSITE" id="PS50030"/>
    </source>
</evidence>
<dbReference type="PROSITE" id="PS50030">
    <property type="entry name" value="UBA"/>
    <property type="match status" value="1"/>
</dbReference>
<dbReference type="InterPro" id="IPR004331">
    <property type="entry name" value="SPX_dom"/>
</dbReference>
<dbReference type="Gene3D" id="1.10.8.10">
    <property type="entry name" value="DNA helicase RuvA subunit, C-terminal domain"/>
    <property type="match status" value="1"/>
</dbReference>
<dbReference type="InterPro" id="IPR025799">
    <property type="entry name" value="Arg_MeTrfase"/>
</dbReference>
<dbReference type="PROSITE" id="PS51678">
    <property type="entry name" value="SAM_MT_PRMT"/>
    <property type="match status" value="1"/>
</dbReference>
<evidence type="ECO:0000256" key="10">
    <source>
        <dbReference type="ARBA" id="ARBA00023136"/>
    </source>
</evidence>
<keyword evidence="7 17" id="KW-0812">Transmembrane</keyword>
<feature type="transmembrane region" description="Helical" evidence="17">
    <location>
        <begin position="244"/>
        <end position="266"/>
    </location>
</feature>
<comment type="function">
    <text evidence="14">This protein is an auxiliary protein of DNA polymerase delta and is involved in the control of eukaryotic DNA replication by increasing the polymerase's processivity during elongation of the leading strand.</text>
</comment>
<dbReference type="PANTHER" id="PTHR10738:SF0">
    <property type="entry name" value="PROTEIN ARGININE N-METHYLTRANSFERASE 5"/>
    <property type="match status" value="1"/>
</dbReference>
<dbReference type="InterPro" id="IPR024682">
    <property type="entry name" value="Npl4_Ub-like_dom"/>
</dbReference>
<keyword evidence="15" id="KW-0235">DNA replication</keyword>
<comment type="similarity">
    <text evidence="4">Belongs to the sodium:solute symporter (SSF) (TC 2.A.21) family.</text>
</comment>
<evidence type="ECO:0000259" key="19">
    <source>
        <dbReference type="PROSITE" id="PS50102"/>
    </source>
</evidence>
<feature type="region of interest" description="Disordered" evidence="16">
    <location>
        <begin position="2734"/>
        <end position="2755"/>
    </location>
</feature>
<dbReference type="NCBIfam" id="TIGR00590">
    <property type="entry name" value="pcna"/>
    <property type="match status" value="1"/>
</dbReference>
<evidence type="ECO:0000256" key="14">
    <source>
        <dbReference type="RuleBase" id="RU000641"/>
    </source>
</evidence>
<dbReference type="SUPFAM" id="SSF53335">
    <property type="entry name" value="S-adenosyl-L-methionine-dependent methyltransferases"/>
    <property type="match status" value="1"/>
</dbReference>
<evidence type="ECO:0000256" key="8">
    <source>
        <dbReference type="ARBA" id="ARBA00022989"/>
    </source>
</evidence>
<evidence type="ECO:0000256" key="5">
    <source>
        <dbReference type="ARBA" id="ARBA00010462"/>
    </source>
</evidence>
<dbReference type="CDD" id="cd00577">
    <property type="entry name" value="PCNA"/>
    <property type="match status" value="1"/>
</dbReference>
<feature type="transmembrane region" description="Helical" evidence="17">
    <location>
        <begin position="21"/>
        <end position="42"/>
    </location>
</feature>
<dbReference type="InterPro" id="IPR009060">
    <property type="entry name" value="UBA-like_sf"/>
</dbReference>
<dbReference type="EMBL" id="SPRO01000059">
    <property type="protein sequence ID" value="TIC25309.1"/>
    <property type="molecule type" value="Genomic_DNA"/>
</dbReference>
<dbReference type="Gene3D" id="3.30.70.330">
    <property type="match status" value="1"/>
</dbReference>
<dbReference type="CDD" id="cd08061">
    <property type="entry name" value="MPN_NPL4"/>
    <property type="match status" value="1"/>
</dbReference>
<dbReference type="PROSITE" id="PS00293">
    <property type="entry name" value="PCNA_2"/>
    <property type="match status" value="1"/>
</dbReference>
<keyword evidence="8 17" id="KW-1133">Transmembrane helix</keyword>
<dbReference type="InterPro" id="IPR022649">
    <property type="entry name" value="Pr_cel_nuc_antig_C"/>
</dbReference>
<dbReference type="InterPro" id="IPR012677">
    <property type="entry name" value="Nucleotide-bd_a/b_plait_sf"/>
</dbReference>
<feature type="compositionally biased region" description="Low complexity" evidence="16">
    <location>
        <begin position="944"/>
        <end position="955"/>
    </location>
</feature>
<dbReference type="Pfam" id="PF05021">
    <property type="entry name" value="NPL4"/>
    <property type="match status" value="1"/>
</dbReference>
<accession>A0A4V4N5J6</accession>
<dbReference type="GO" id="GO:0022857">
    <property type="term" value="F:transmembrane transporter activity"/>
    <property type="evidence" value="ECO:0007669"/>
    <property type="project" value="InterPro"/>
</dbReference>
<dbReference type="Gene3D" id="1.20.1730.10">
    <property type="entry name" value="Sodium/glucose cotransporter"/>
    <property type="match status" value="1"/>
</dbReference>
<evidence type="ECO:0000256" key="16">
    <source>
        <dbReference type="SAM" id="MobiDB-lite"/>
    </source>
</evidence>
<feature type="transmembrane region" description="Helical" evidence="17">
    <location>
        <begin position="217"/>
        <end position="237"/>
    </location>
</feature>
<keyword evidence="12" id="KW-0694">RNA-binding</keyword>
<dbReference type="SUPFAM" id="SSF54236">
    <property type="entry name" value="Ubiquitin-like"/>
    <property type="match status" value="1"/>
</dbReference>
<dbReference type="Gene3D" id="3.10.20.90">
    <property type="entry name" value="Phosphatidylinositol 3-kinase Catalytic Subunit, Chain A, domain 1"/>
    <property type="match status" value="1"/>
</dbReference>
<evidence type="ECO:0000256" key="6">
    <source>
        <dbReference type="ARBA" id="ARBA00022691"/>
    </source>
</evidence>
<dbReference type="SMART" id="SM00165">
    <property type="entry name" value="UBA"/>
    <property type="match status" value="1"/>
</dbReference>
<keyword evidence="13" id="KW-0808">Transferase</keyword>
<feature type="transmembrane region" description="Helical" evidence="17">
    <location>
        <begin position="62"/>
        <end position="84"/>
    </location>
</feature>
<comment type="function">
    <text evidence="11">Involved in the import of nuclear-targeted proteins into the nucleus and the export of poly(A) RNA out of the nucleus. Has a role in the endoplasmic reticulum-associated degradation (ERAD) pathway.</text>
</comment>
<dbReference type="GO" id="GO:0031965">
    <property type="term" value="C:nuclear membrane"/>
    <property type="evidence" value="ECO:0007669"/>
    <property type="project" value="UniProtKB-SubCell"/>
</dbReference>
<evidence type="ECO:0000256" key="7">
    <source>
        <dbReference type="ARBA" id="ARBA00022692"/>
    </source>
</evidence>
<dbReference type="PROSITE" id="PS50102">
    <property type="entry name" value="RRM"/>
    <property type="match status" value="1"/>
</dbReference>
<dbReference type="InterPro" id="IPR029071">
    <property type="entry name" value="Ubiquitin-like_domsf"/>
</dbReference>
<keyword evidence="13" id="KW-0489">Methyltransferase</keyword>
<dbReference type="InterPro" id="IPR015940">
    <property type="entry name" value="UBA"/>
</dbReference>
<gene>
    <name evidence="22" type="ORF">E3Q10_03803</name>
</gene>
<dbReference type="Pfam" id="PF02747">
    <property type="entry name" value="PCNA_C"/>
    <property type="match status" value="2"/>
</dbReference>
<dbReference type="GO" id="GO:0048471">
    <property type="term" value="C:perinuclear region of cytoplasm"/>
    <property type="evidence" value="ECO:0007669"/>
    <property type="project" value="UniProtKB-SubCell"/>
</dbReference>
<evidence type="ECO:0000259" key="20">
    <source>
        <dbReference type="PROSITE" id="PS50249"/>
    </source>
</evidence>
<evidence type="ECO:0000256" key="17">
    <source>
        <dbReference type="SAM" id="Phobius"/>
    </source>
</evidence>
<dbReference type="GO" id="GO:0016274">
    <property type="term" value="F:protein-arginine N-methyltransferase activity"/>
    <property type="evidence" value="ECO:0007669"/>
    <property type="project" value="InterPro"/>
</dbReference>
<dbReference type="InterPro" id="IPR022659">
    <property type="entry name" value="Pr_cel_nuc_antig_CS"/>
</dbReference>
<dbReference type="SUPFAM" id="SSF46934">
    <property type="entry name" value="UBA-like"/>
    <property type="match status" value="1"/>
</dbReference>
<dbReference type="GO" id="GO:0006275">
    <property type="term" value="P:regulation of DNA replication"/>
    <property type="evidence" value="ECO:0007669"/>
    <property type="project" value="InterPro"/>
</dbReference>
<protein>
    <recommendedName>
        <fullName evidence="14">DNA sliding clamp PCNA</fullName>
    </recommendedName>
</protein>
<dbReference type="Pfam" id="PF05185">
    <property type="entry name" value="PRMT5"/>
    <property type="match status" value="1"/>
</dbReference>
<dbReference type="SUPFAM" id="SSF54928">
    <property type="entry name" value="RNA-binding domain, RBD"/>
    <property type="match status" value="1"/>
</dbReference>
<dbReference type="InterPro" id="IPR034268">
    <property type="entry name" value="RBM25_RRM"/>
</dbReference>
<reference evidence="22 23" key="1">
    <citation type="submission" date="2019-03" db="EMBL/GenBank/DDBJ databases">
        <title>Sequencing 25 genomes of Wallemia mellicola.</title>
        <authorList>
            <person name="Gostincar C."/>
        </authorList>
    </citation>
    <scope>NUCLEOTIDE SEQUENCE [LARGE SCALE GENOMIC DNA]</scope>
    <source>
        <strain evidence="22 23">EXF-8738</strain>
    </source>
</reference>
<evidence type="ECO:0000256" key="11">
    <source>
        <dbReference type="ARBA" id="ARBA00024703"/>
    </source>
</evidence>
<dbReference type="InterPro" id="IPR035247">
    <property type="entry name" value="PRMT5_TIM"/>
</dbReference>
<dbReference type="PROSITE" id="PS50249">
    <property type="entry name" value="MPN"/>
    <property type="match status" value="1"/>
</dbReference>
<evidence type="ECO:0000256" key="13">
    <source>
        <dbReference type="PROSITE-ProRule" id="PRU01015"/>
    </source>
</evidence>
<evidence type="ECO:0000256" key="3">
    <source>
        <dbReference type="ARBA" id="ARBA00004556"/>
    </source>
</evidence>
<feature type="domain" description="SPX" evidence="21">
    <location>
        <begin position="1770"/>
        <end position="2081"/>
    </location>
</feature>
<proteinExistence type="inferred from homology"/>
<dbReference type="InterPro" id="IPR038377">
    <property type="entry name" value="Na/Glc_symporter_sf"/>
</dbReference>
<dbReference type="Pfam" id="PF17285">
    <property type="entry name" value="PRMT5_TIM"/>
    <property type="match status" value="1"/>
</dbReference>
<dbReference type="Gene3D" id="3.40.50.150">
    <property type="entry name" value="Vaccinia Virus protein VP39"/>
    <property type="match status" value="1"/>
</dbReference>
<feature type="compositionally biased region" description="Basic residues" evidence="16">
    <location>
        <begin position="583"/>
        <end position="601"/>
    </location>
</feature>
<keyword evidence="6 13" id="KW-0949">S-adenosyl-L-methionine</keyword>
<feature type="compositionally biased region" description="Polar residues" evidence="16">
    <location>
        <begin position="923"/>
        <end position="936"/>
    </location>
</feature>
<dbReference type="PROSITE" id="PS50283">
    <property type="entry name" value="NA_SOLUT_SYMP_3"/>
    <property type="match status" value="1"/>
</dbReference>
<evidence type="ECO:0000256" key="15">
    <source>
        <dbReference type="RuleBase" id="RU003671"/>
    </source>
</evidence>
<evidence type="ECO:0000313" key="22">
    <source>
        <dbReference type="EMBL" id="TIC25309.1"/>
    </source>
</evidence>
<comment type="caution">
    <text evidence="22">The sequence shown here is derived from an EMBL/GenBank/DDBJ whole genome shotgun (WGS) entry which is preliminary data.</text>
</comment>
<evidence type="ECO:0000313" key="23">
    <source>
        <dbReference type="Proteomes" id="UP000305647"/>
    </source>
</evidence>
<dbReference type="InterPro" id="IPR029063">
    <property type="entry name" value="SAM-dependent_MTases_sf"/>
</dbReference>
<dbReference type="Pfam" id="PF03105">
    <property type="entry name" value="SPX"/>
    <property type="match status" value="1"/>
</dbReference>
<dbReference type="Pfam" id="PF00474">
    <property type="entry name" value="SSF"/>
    <property type="match status" value="1"/>
</dbReference>
<evidence type="ECO:0000256" key="4">
    <source>
        <dbReference type="ARBA" id="ARBA00006434"/>
    </source>
</evidence>
<evidence type="ECO:0000256" key="12">
    <source>
        <dbReference type="PROSITE-ProRule" id="PRU00176"/>
    </source>
</evidence>
<comment type="similarity">
    <text evidence="5 15">Belongs to the PCNA family.</text>
</comment>
<feature type="domain" description="UBA" evidence="18">
    <location>
        <begin position="2755"/>
        <end position="2796"/>
    </location>
</feature>
<organism evidence="22 23">
    <name type="scientific">Wallemia mellicola</name>
    <dbReference type="NCBI Taxonomy" id="1708541"/>
    <lineage>
        <taxon>Eukaryota</taxon>
        <taxon>Fungi</taxon>
        <taxon>Dikarya</taxon>
        <taxon>Basidiomycota</taxon>
        <taxon>Wallemiomycotina</taxon>
        <taxon>Wallemiomycetes</taxon>
        <taxon>Wallemiales</taxon>
        <taxon>Wallemiaceae</taxon>
        <taxon>Wallemia</taxon>
    </lineage>
</organism>